<organism evidence="1 2">
    <name type="scientific">Hymenobacter jejuensis</name>
    <dbReference type="NCBI Taxonomy" id="2502781"/>
    <lineage>
        <taxon>Bacteria</taxon>
        <taxon>Pseudomonadati</taxon>
        <taxon>Bacteroidota</taxon>
        <taxon>Cytophagia</taxon>
        <taxon>Cytophagales</taxon>
        <taxon>Hymenobacteraceae</taxon>
        <taxon>Hymenobacter</taxon>
    </lineage>
</organism>
<gene>
    <name evidence="1" type="ORF">FHG12_01295</name>
</gene>
<protein>
    <recommendedName>
        <fullName evidence="3">NACHT domain-containing protein</fullName>
    </recommendedName>
</protein>
<dbReference type="OrthoDB" id="864024at2"/>
<evidence type="ECO:0000313" key="1">
    <source>
        <dbReference type="EMBL" id="QDA58816.1"/>
    </source>
</evidence>
<accession>A0A5B7ZWB5</accession>
<evidence type="ECO:0008006" key="3">
    <source>
        <dbReference type="Google" id="ProtNLM"/>
    </source>
</evidence>
<reference evidence="1 2" key="1">
    <citation type="submission" date="2019-06" db="EMBL/GenBank/DDBJ databases">
        <authorList>
            <person name="Srinivasan S."/>
        </authorList>
    </citation>
    <scope>NUCLEOTIDE SEQUENCE [LARGE SCALE GENOMIC DNA]</scope>
    <source>
        <strain evidence="1 2">17J68-5</strain>
    </source>
</reference>
<evidence type="ECO:0000313" key="2">
    <source>
        <dbReference type="Proteomes" id="UP000305398"/>
    </source>
</evidence>
<name>A0A5B7ZWB5_9BACT</name>
<dbReference type="InterPro" id="IPR011990">
    <property type="entry name" value="TPR-like_helical_dom_sf"/>
</dbReference>
<dbReference type="Proteomes" id="UP000305398">
    <property type="component" value="Chromosome"/>
</dbReference>
<dbReference type="RefSeq" id="WP_139513815.1">
    <property type="nucleotide sequence ID" value="NZ_CP040896.1"/>
</dbReference>
<dbReference type="EMBL" id="CP040896">
    <property type="protein sequence ID" value="QDA58816.1"/>
    <property type="molecule type" value="Genomic_DNA"/>
</dbReference>
<dbReference type="KEGG" id="hyj:FHG12_01295"/>
<keyword evidence="2" id="KW-1185">Reference proteome</keyword>
<dbReference type="SUPFAM" id="SSF48452">
    <property type="entry name" value="TPR-like"/>
    <property type="match status" value="1"/>
</dbReference>
<dbReference type="AlphaFoldDB" id="A0A5B7ZWB5"/>
<proteinExistence type="predicted"/>
<sequence>MQPNNYTLADATAADAALSALQVAVCQQYGSDVRYPKDCQALAESVRERTGQVVSLSTLKRVMGLVPATSGFSRFTLDVLATYAGFASWEACVELQRPALAPAGFGAMAKHASSATNNTLAVLREQCGLAYEQTIPRHFALEHWQQFRASTCVATAFVAEGGYGKSVLLAHLVEQARELAPNDILWLVPAWQLASVPPGQSLASCLWEKGAGGATFPEPGTKGMPNVYILLDGLDEATGQAVQQEVLFRLLSDAVAAHPQHPWLRLVMTTRPVYWEQFVQWMGRRYPRLHQQWFGISFDLFGGRISNVPLLEPREVRDILSRLPQAISYDAMSSDMQALIQHPYYLQLLAQASPGPVAARGSKLALLRAFLQQRIHSTRFGFEKTALLNTLIKAILENQTNWQLRRADFDELILRYYAAYEELLTDGILREERSIGPWQDVDTYIRFGHDTLLEYMVARHWLETRKGFTLELARAVVAATTALGHRLEVVKYLVLFALQQKQFAELSKIFDLALSESELVELGHFLGMELRTNREAAEALNPLLAAQPSGQLYFVETFVDQANLNRAYRRTITAYLQHKQTPEAQLFGNCMLFLGDFLKEDYAACTEHITAIRRVPHSNAFHSFPQGRRVFSELVHQYFVEGQPEIAFSMESLQNQAREIPRSRSSVDLFPSAYQFFPAGFHYFVAEAFFLMQRYAELLEWHDFTLALYPELEDYQDNVYTQILQAFRAVALLHTGRHPEAEAAYRSLALREQLDQYSWFKDYYIVYYLLTEVHFGRVGLSHMPLAAALANIEQHAINRQMPFYTTFARRLVAPLNHEK</sequence>